<dbReference type="Proteomes" id="UP000055590">
    <property type="component" value="Chromosome"/>
</dbReference>
<dbReference type="InterPro" id="IPR027383">
    <property type="entry name" value="Znf_put"/>
</dbReference>
<dbReference type="RefSeq" id="WP_050726667.1">
    <property type="nucleotide sequence ID" value="NZ_CP012332.1"/>
</dbReference>
<protein>
    <recommendedName>
        <fullName evidence="1">Putative zinc-finger domain-containing protein</fullName>
    </recommendedName>
</protein>
<dbReference type="EMBL" id="CP012332">
    <property type="protein sequence ID" value="AKU92510.1"/>
    <property type="molecule type" value="Genomic_DNA"/>
</dbReference>
<dbReference type="AlphaFoldDB" id="A0A0K1PG66"/>
<accession>A0A0K1PG66</accession>
<reference evidence="2 3" key="1">
    <citation type="submission" date="2015-08" db="EMBL/GenBank/DDBJ databases">
        <authorList>
            <person name="Babu N.S."/>
            <person name="Beckwith C.J."/>
            <person name="Beseler K.G."/>
            <person name="Brison A."/>
            <person name="Carone J.V."/>
            <person name="Caskin T.P."/>
            <person name="Diamond M."/>
            <person name="Durham M.E."/>
            <person name="Foxe J.M."/>
            <person name="Go M."/>
            <person name="Henderson B.A."/>
            <person name="Jones I.B."/>
            <person name="McGettigan J.A."/>
            <person name="Micheletti S.J."/>
            <person name="Nasrallah M.E."/>
            <person name="Ortiz D."/>
            <person name="Piller C.R."/>
            <person name="Privatt S.R."/>
            <person name="Schneider S.L."/>
            <person name="Sharp S."/>
            <person name="Smith T.C."/>
            <person name="Stanton J.D."/>
            <person name="Ullery H.E."/>
            <person name="Wilson R.J."/>
            <person name="Serrano M.G."/>
            <person name="Buck G."/>
            <person name="Lee V."/>
            <person name="Wang Y."/>
            <person name="Carvalho R."/>
            <person name="Voegtly L."/>
            <person name="Shi R."/>
            <person name="Duckworth R."/>
            <person name="Johnson A."/>
            <person name="Loviza R."/>
            <person name="Walstead R."/>
            <person name="Shah Z."/>
            <person name="Kiflezghi M."/>
            <person name="Wade K."/>
            <person name="Ball S.L."/>
            <person name="Bradley K.W."/>
            <person name="Asai D.J."/>
            <person name="Bowman C.A."/>
            <person name="Russell D.A."/>
            <person name="Pope W.H."/>
            <person name="Jacobs-Sera D."/>
            <person name="Hendrix R.W."/>
            <person name="Hatfull G.F."/>
        </authorList>
    </citation>
    <scope>NUCLEOTIDE SEQUENCE [LARGE SCALE GENOMIC DNA]</scope>
    <source>
        <strain evidence="2 3">DSM 27710</strain>
    </source>
</reference>
<gene>
    <name evidence="2" type="ORF">AKJ08_2897</name>
</gene>
<name>A0A0K1PG66_9BACT</name>
<keyword evidence="3" id="KW-1185">Reference proteome</keyword>
<dbReference type="Pfam" id="PF13490">
    <property type="entry name" value="zf-HC2"/>
    <property type="match status" value="1"/>
</dbReference>
<evidence type="ECO:0000313" key="2">
    <source>
        <dbReference type="EMBL" id="AKU92510.1"/>
    </source>
</evidence>
<evidence type="ECO:0000259" key="1">
    <source>
        <dbReference type="Pfam" id="PF13490"/>
    </source>
</evidence>
<evidence type="ECO:0000313" key="3">
    <source>
        <dbReference type="Proteomes" id="UP000055590"/>
    </source>
</evidence>
<organism evidence="2 3">
    <name type="scientific">Vulgatibacter incomptus</name>
    <dbReference type="NCBI Taxonomy" id="1391653"/>
    <lineage>
        <taxon>Bacteria</taxon>
        <taxon>Pseudomonadati</taxon>
        <taxon>Myxococcota</taxon>
        <taxon>Myxococcia</taxon>
        <taxon>Myxococcales</taxon>
        <taxon>Cystobacterineae</taxon>
        <taxon>Vulgatibacteraceae</taxon>
        <taxon>Vulgatibacter</taxon>
    </lineage>
</organism>
<sequence>MAKTSCRDCVDLLVDYLEGVLPEDREKALDEHFMACPPCLDFLDQYRASSSLCRKAIETDMPDALAAKLGEFLNKSCK</sequence>
<dbReference type="STRING" id="1391653.AKJ08_2897"/>
<dbReference type="KEGG" id="vin:AKJ08_2897"/>
<proteinExistence type="predicted"/>
<feature type="domain" description="Putative zinc-finger" evidence="1">
    <location>
        <begin position="6"/>
        <end position="39"/>
    </location>
</feature>